<dbReference type="AlphaFoldDB" id="A0A5C3LUD5"/>
<dbReference type="EMBL" id="ML213620">
    <property type="protein sequence ID" value="TFK35588.1"/>
    <property type="molecule type" value="Genomic_DNA"/>
</dbReference>
<evidence type="ECO:0000256" key="1">
    <source>
        <dbReference type="SAM" id="MobiDB-lite"/>
    </source>
</evidence>
<gene>
    <name evidence="2" type="ORF">BDQ12DRAFT_668458</name>
</gene>
<evidence type="ECO:0000313" key="2">
    <source>
        <dbReference type="EMBL" id="TFK35588.1"/>
    </source>
</evidence>
<evidence type="ECO:0008006" key="4">
    <source>
        <dbReference type="Google" id="ProtNLM"/>
    </source>
</evidence>
<organism evidence="2 3">
    <name type="scientific">Crucibulum laeve</name>
    <dbReference type="NCBI Taxonomy" id="68775"/>
    <lineage>
        <taxon>Eukaryota</taxon>
        <taxon>Fungi</taxon>
        <taxon>Dikarya</taxon>
        <taxon>Basidiomycota</taxon>
        <taxon>Agaricomycotina</taxon>
        <taxon>Agaricomycetes</taxon>
        <taxon>Agaricomycetidae</taxon>
        <taxon>Agaricales</taxon>
        <taxon>Agaricineae</taxon>
        <taxon>Nidulariaceae</taxon>
        <taxon>Crucibulum</taxon>
    </lineage>
</organism>
<evidence type="ECO:0000313" key="3">
    <source>
        <dbReference type="Proteomes" id="UP000308652"/>
    </source>
</evidence>
<protein>
    <recommendedName>
        <fullName evidence="4">CCHC-type domain-containing protein</fullName>
    </recommendedName>
</protein>
<feature type="compositionally biased region" description="Low complexity" evidence="1">
    <location>
        <begin position="45"/>
        <end position="59"/>
    </location>
</feature>
<dbReference type="Proteomes" id="UP000308652">
    <property type="component" value="Unassembled WGS sequence"/>
</dbReference>
<keyword evidence="3" id="KW-1185">Reference proteome</keyword>
<dbReference type="STRING" id="68775.A0A5C3LUD5"/>
<dbReference type="OrthoDB" id="3267748at2759"/>
<sequence>MEEQVYNGKIPGQTWGRFASKDDPQPYKPKTNDKTSNQVAGLSKQPQNNKYTNNNGQNQSQLNKQPAKEKTNKLTKEEYDHPQAEGCCFTCKEVGHESCNCSSHHQAKAPVINASSVHIAESYYPNKEAFEHGILPSEQFMVMPYGDSYEVTDWTDIMETILCRNASTKAQCILEEEWLKLNGEPEPELGPVTELPTLENQSRQSMQRQNQMMGLYAVTDVFKNKHRQKCKGIKILPDMVDAVECTAMKLKDFC</sequence>
<proteinExistence type="predicted"/>
<feature type="compositionally biased region" description="Basic and acidic residues" evidence="1">
    <location>
        <begin position="19"/>
        <end position="33"/>
    </location>
</feature>
<reference evidence="2 3" key="1">
    <citation type="journal article" date="2019" name="Nat. Ecol. Evol.">
        <title>Megaphylogeny resolves global patterns of mushroom evolution.</title>
        <authorList>
            <person name="Varga T."/>
            <person name="Krizsan K."/>
            <person name="Foldi C."/>
            <person name="Dima B."/>
            <person name="Sanchez-Garcia M."/>
            <person name="Sanchez-Ramirez S."/>
            <person name="Szollosi G.J."/>
            <person name="Szarkandi J.G."/>
            <person name="Papp V."/>
            <person name="Albert L."/>
            <person name="Andreopoulos W."/>
            <person name="Angelini C."/>
            <person name="Antonin V."/>
            <person name="Barry K.W."/>
            <person name="Bougher N.L."/>
            <person name="Buchanan P."/>
            <person name="Buyck B."/>
            <person name="Bense V."/>
            <person name="Catcheside P."/>
            <person name="Chovatia M."/>
            <person name="Cooper J."/>
            <person name="Damon W."/>
            <person name="Desjardin D."/>
            <person name="Finy P."/>
            <person name="Geml J."/>
            <person name="Haridas S."/>
            <person name="Hughes K."/>
            <person name="Justo A."/>
            <person name="Karasinski D."/>
            <person name="Kautmanova I."/>
            <person name="Kiss B."/>
            <person name="Kocsube S."/>
            <person name="Kotiranta H."/>
            <person name="LaButti K.M."/>
            <person name="Lechner B.E."/>
            <person name="Liimatainen K."/>
            <person name="Lipzen A."/>
            <person name="Lukacs Z."/>
            <person name="Mihaltcheva S."/>
            <person name="Morgado L.N."/>
            <person name="Niskanen T."/>
            <person name="Noordeloos M.E."/>
            <person name="Ohm R.A."/>
            <person name="Ortiz-Santana B."/>
            <person name="Ovrebo C."/>
            <person name="Racz N."/>
            <person name="Riley R."/>
            <person name="Savchenko A."/>
            <person name="Shiryaev A."/>
            <person name="Soop K."/>
            <person name="Spirin V."/>
            <person name="Szebenyi C."/>
            <person name="Tomsovsky M."/>
            <person name="Tulloss R.E."/>
            <person name="Uehling J."/>
            <person name="Grigoriev I.V."/>
            <person name="Vagvolgyi C."/>
            <person name="Papp T."/>
            <person name="Martin F.M."/>
            <person name="Miettinen O."/>
            <person name="Hibbett D.S."/>
            <person name="Nagy L.G."/>
        </authorList>
    </citation>
    <scope>NUCLEOTIDE SEQUENCE [LARGE SCALE GENOMIC DNA]</scope>
    <source>
        <strain evidence="2 3">CBS 166.37</strain>
    </source>
</reference>
<feature type="region of interest" description="Disordered" evidence="1">
    <location>
        <begin position="1"/>
        <end position="77"/>
    </location>
</feature>
<accession>A0A5C3LUD5</accession>
<name>A0A5C3LUD5_9AGAR</name>
<feature type="compositionally biased region" description="Basic and acidic residues" evidence="1">
    <location>
        <begin position="66"/>
        <end position="77"/>
    </location>
</feature>